<dbReference type="Proteomes" id="UP001499884">
    <property type="component" value="Unassembled WGS sequence"/>
</dbReference>
<feature type="transmembrane region" description="Helical" evidence="3">
    <location>
        <begin position="24"/>
        <end position="44"/>
    </location>
</feature>
<dbReference type="RefSeq" id="WP_345653541.1">
    <property type="nucleotide sequence ID" value="NZ_BAABEP010000061.1"/>
</dbReference>
<comment type="caution">
    <text evidence="4">The sequence shown here is derived from an EMBL/GenBank/DDBJ whole genome shotgun (WGS) entry which is preliminary data.</text>
</comment>
<gene>
    <name evidence="4" type="ORF">GCM10023082_56780</name>
</gene>
<sequence>MSSENENDDGTFARWVAGHRSPRGIVLTVLGLVTVGIAVLSVRVSYQVLTPHFGWWAAPAVGALDALWVIFQATEILAGNNTARVRRVQWAGLALTAINAAIPTFELIAHADKAGFDLAYVLTPIAIAATKGTWWVALPALGRRVSASTRQAIDTKRQHVADRLEEMEAEAAHRIELLEAATSLDQRVAAAETAYRLSVLKTRQSTTAQLHKQAQDTELTLAEKALPASVTAIALPQLDTWAPGTPALPAGTDSGTVTGTSTPVRHGDVTQVSTGMEGSPSQSGMQPVTHGVTHADTPSRAGVPAVTVEQLAAVAGVPAPVVGERLTDLQMDVVLRHLRYADDPPRSYRQAVADFREAGYVGSEERVRRVWGALMSKEEAGTSRGADTSAPREASEDDEADSDDSEDARA</sequence>
<keyword evidence="3" id="KW-0472">Membrane</keyword>
<keyword evidence="3" id="KW-1133">Transmembrane helix</keyword>
<organism evidence="4 5">
    <name type="scientific">Streptomyces tremellae</name>
    <dbReference type="NCBI Taxonomy" id="1124239"/>
    <lineage>
        <taxon>Bacteria</taxon>
        <taxon>Bacillati</taxon>
        <taxon>Actinomycetota</taxon>
        <taxon>Actinomycetes</taxon>
        <taxon>Kitasatosporales</taxon>
        <taxon>Streptomycetaceae</taxon>
        <taxon>Streptomyces</taxon>
    </lineage>
</organism>
<evidence type="ECO:0000313" key="4">
    <source>
        <dbReference type="EMBL" id="GAA3753912.1"/>
    </source>
</evidence>
<evidence type="ECO:0000256" key="2">
    <source>
        <dbReference type="SAM" id="MobiDB-lite"/>
    </source>
</evidence>
<proteinExistence type="predicted"/>
<feature type="region of interest" description="Disordered" evidence="2">
    <location>
        <begin position="374"/>
        <end position="410"/>
    </location>
</feature>
<reference evidence="5" key="1">
    <citation type="journal article" date="2019" name="Int. J. Syst. Evol. Microbiol.">
        <title>The Global Catalogue of Microorganisms (GCM) 10K type strain sequencing project: providing services to taxonomists for standard genome sequencing and annotation.</title>
        <authorList>
            <consortium name="The Broad Institute Genomics Platform"/>
            <consortium name="The Broad Institute Genome Sequencing Center for Infectious Disease"/>
            <person name="Wu L."/>
            <person name="Ma J."/>
        </authorList>
    </citation>
    <scope>NUCLEOTIDE SEQUENCE [LARGE SCALE GENOMIC DNA]</scope>
    <source>
        <strain evidence="5">JCM 30846</strain>
    </source>
</reference>
<accession>A0ABP7G2I8</accession>
<feature type="transmembrane region" description="Helical" evidence="3">
    <location>
        <begin position="121"/>
        <end position="141"/>
    </location>
</feature>
<evidence type="ECO:0000256" key="3">
    <source>
        <dbReference type="SAM" id="Phobius"/>
    </source>
</evidence>
<evidence type="ECO:0000313" key="5">
    <source>
        <dbReference type="Proteomes" id="UP001499884"/>
    </source>
</evidence>
<feature type="transmembrane region" description="Helical" evidence="3">
    <location>
        <begin position="56"/>
        <end position="78"/>
    </location>
</feature>
<feature type="region of interest" description="Disordered" evidence="2">
    <location>
        <begin position="272"/>
        <end position="295"/>
    </location>
</feature>
<feature type="compositionally biased region" description="Acidic residues" evidence="2">
    <location>
        <begin position="395"/>
        <end position="410"/>
    </location>
</feature>
<feature type="compositionally biased region" description="Polar residues" evidence="2">
    <location>
        <begin position="272"/>
        <end position="286"/>
    </location>
</feature>
<feature type="transmembrane region" description="Helical" evidence="3">
    <location>
        <begin position="90"/>
        <end position="109"/>
    </location>
</feature>
<keyword evidence="5" id="KW-1185">Reference proteome</keyword>
<protein>
    <submittedName>
        <fullName evidence="4">Uncharacterized protein</fullName>
    </submittedName>
</protein>
<keyword evidence="1" id="KW-0175">Coiled coil</keyword>
<name>A0ABP7G2I8_9ACTN</name>
<evidence type="ECO:0000256" key="1">
    <source>
        <dbReference type="SAM" id="Coils"/>
    </source>
</evidence>
<feature type="coiled-coil region" evidence="1">
    <location>
        <begin position="150"/>
        <end position="181"/>
    </location>
</feature>
<keyword evidence="3" id="KW-0812">Transmembrane</keyword>
<dbReference type="EMBL" id="BAABEP010000061">
    <property type="protein sequence ID" value="GAA3753912.1"/>
    <property type="molecule type" value="Genomic_DNA"/>
</dbReference>